<feature type="compositionally biased region" description="Low complexity" evidence="1">
    <location>
        <begin position="580"/>
        <end position="591"/>
    </location>
</feature>
<feature type="region of interest" description="Disordered" evidence="1">
    <location>
        <begin position="412"/>
        <end position="489"/>
    </location>
</feature>
<dbReference type="STRING" id="49012.A0A0F7RUD0"/>
<keyword evidence="3" id="KW-1185">Reference proteome</keyword>
<name>A0A0F7RUD0_9BASI</name>
<dbReference type="Proteomes" id="UP000242770">
    <property type="component" value="Unassembled WGS sequence"/>
</dbReference>
<dbReference type="EMBL" id="CCFA01002669">
    <property type="protein sequence ID" value="CDS00491.1"/>
    <property type="molecule type" value="Genomic_DNA"/>
</dbReference>
<feature type="compositionally biased region" description="Low complexity" evidence="1">
    <location>
        <begin position="428"/>
        <end position="439"/>
    </location>
</feature>
<evidence type="ECO:0000313" key="3">
    <source>
        <dbReference type="Proteomes" id="UP000242770"/>
    </source>
</evidence>
<sequence length="809" mass="86137">MARATRAPMPAKPVPLKTVHTYPSKNGNASLNIYSYPQRVPTFMGGSHERGWGALAGTVDLNVTEPSGQRISSIKLTLTATQLITVPKTASVDAPSALDRMSINPDETKTKQDTLLELEHILFEPLKTDVDKDANLLPQGKHIYPFTIQLPLLGNKDKKNPPLLPPSCVIEPLIQGPHDAAMRQNSTRLFGRSKANAKHQARPAWATIKYQLKLTVQRTGLLKRNVRSYAPFKLESEKKAGLLSSFFGASKKQHVVHWHEAWTFFMPMSGRSSFPLRSAIPLIVRCATNKPIDLSNSSPLAFRLYRRLRLLTDKKQKPIAMQQEAVAEAALRYSVESRGVHRINGIIALPPNCVPTFDMHGLSLDYYVAVVRVLDGAVLHKEAVNLACPPPVEPKTAYGPYPSGFAWRSAQQAALQQLEAPSPPEESPPLASHMSSPASTSPPPPLSRQRPSVSSVASSSPSSAHATSRRTSTAPSFRSYRSGSTDSTHYASAASSLNHANTGTASASAAASAAAPMGLAGMANSPPASSAGASGFVHAPYSSNLDPVKERSATPSSVRATPIAPSKARATQPDLGVSVIDTSDTASIASSTRRRDRYSSRGAAPVPEASSTRSSVDHHPHQGPTMYIHTHEKAAPLTSTASSAGPESSNARRGLFVTNAEDPPSIPAKASSSAREHANALVGASSSSRKPRDKRAGRERSSKTSTSASRSRTDAATASAQSSSSRNARDAAPRPLPATPAPPLPDSIQNLPPPAALGSPPASPRQTTLLDPSAVLTNEDLMCGEDMQLELPPSYFEAVYGAEEEDDDG</sequence>
<evidence type="ECO:0000313" key="2">
    <source>
        <dbReference type="EMBL" id="CDS00491.1"/>
    </source>
</evidence>
<dbReference type="Gene3D" id="2.60.40.640">
    <property type="match status" value="1"/>
</dbReference>
<feature type="compositionally biased region" description="Low complexity" evidence="1">
    <location>
        <begin position="703"/>
        <end position="726"/>
    </location>
</feature>
<gene>
    <name evidence="2" type="primary">SSCI44420.1</name>
</gene>
<feature type="compositionally biased region" description="Low complexity" evidence="1">
    <location>
        <begin position="447"/>
        <end position="479"/>
    </location>
</feature>
<evidence type="ECO:0000256" key="1">
    <source>
        <dbReference type="SAM" id="MobiDB-lite"/>
    </source>
</evidence>
<dbReference type="InterPro" id="IPR014752">
    <property type="entry name" value="Arrestin-like_C"/>
</dbReference>
<feature type="region of interest" description="Disordered" evidence="1">
    <location>
        <begin position="521"/>
        <end position="776"/>
    </location>
</feature>
<feature type="compositionally biased region" description="Pro residues" evidence="1">
    <location>
        <begin position="734"/>
        <end position="755"/>
    </location>
</feature>
<proteinExistence type="predicted"/>
<feature type="compositionally biased region" description="Low complexity" evidence="1">
    <location>
        <begin position="521"/>
        <end position="535"/>
    </location>
</feature>
<reference evidence="3" key="1">
    <citation type="submission" date="2014-06" db="EMBL/GenBank/DDBJ databases">
        <authorList>
            <person name="Berkman P.J."/>
        </authorList>
    </citation>
    <scope>NUCLEOTIDE SEQUENCE [LARGE SCALE GENOMIC DNA]</scope>
</reference>
<feature type="compositionally biased region" description="Polar residues" evidence="1">
    <location>
        <begin position="637"/>
        <end position="651"/>
    </location>
</feature>
<protein>
    <submittedName>
        <fullName evidence="2">Uncharacterized protein</fullName>
    </submittedName>
</protein>
<dbReference type="AlphaFoldDB" id="A0A0F7RUD0"/>
<accession>A0A0F7RUD0</accession>
<organism evidence="2 3">
    <name type="scientific">Sporisorium scitamineum</name>
    <dbReference type="NCBI Taxonomy" id="49012"/>
    <lineage>
        <taxon>Eukaryota</taxon>
        <taxon>Fungi</taxon>
        <taxon>Dikarya</taxon>
        <taxon>Basidiomycota</taxon>
        <taxon>Ustilaginomycotina</taxon>
        <taxon>Ustilaginomycetes</taxon>
        <taxon>Ustilaginales</taxon>
        <taxon>Ustilaginaceae</taxon>
        <taxon>Sporisorium</taxon>
    </lineage>
</organism>